<accession>A0A7C9ITH5</accession>
<feature type="region of interest" description="Disordered" evidence="1">
    <location>
        <begin position="52"/>
        <end position="104"/>
    </location>
</feature>
<dbReference type="EMBL" id="WUPT01000005">
    <property type="protein sequence ID" value="MXQ09726.1"/>
    <property type="molecule type" value="Genomic_DNA"/>
</dbReference>
<evidence type="ECO:0000313" key="4">
    <source>
        <dbReference type="Proteomes" id="UP000480350"/>
    </source>
</evidence>
<feature type="chain" id="PRO_5029003061" description="Lipoprotein" evidence="2">
    <location>
        <begin position="22"/>
        <end position="104"/>
    </location>
</feature>
<comment type="caution">
    <text evidence="3">The sequence shown here is derived from an EMBL/GenBank/DDBJ whole genome shotgun (WGS) entry which is preliminary data.</text>
</comment>
<dbReference type="Proteomes" id="UP000480350">
    <property type="component" value="Unassembled WGS sequence"/>
</dbReference>
<evidence type="ECO:0000313" key="3">
    <source>
        <dbReference type="EMBL" id="MXQ09726.1"/>
    </source>
</evidence>
<dbReference type="PROSITE" id="PS51257">
    <property type="entry name" value="PROKAR_LIPOPROTEIN"/>
    <property type="match status" value="1"/>
</dbReference>
<keyword evidence="4" id="KW-1185">Reference proteome</keyword>
<dbReference type="AlphaFoldDB" id="A0A7C9ITH5"/>
<name>A0A7C9ITH5_9RHOB</name>
<feature type="compositionally biased region" description="Gly residues" evidence="1">
    <location>
        <begin position="86"/>
        <end position="104"/>
    </location>
</feature>
<gene>
    <name evidence="3" type="ORF">GQ651_17915</name>
</gene>
<reference evidence="3 4" key="1">
    <citation type="submission" date="2019-12" db="EMBL/GenBank/DDBJ databases">
        <authorList>
            <person name="Lee S.D."/>
        </authorList>
    </citation>
    <scope>NUCLEOTIDE SEQUENCE [LARGE SCALE GENOMIC DNA]</scope>
    <source>
        <strain evidence="3 4">GH1-50</strain>
    </source>
</reference>
<keyword evidence="2" id="KW-0732">Signal</keyword>
<reference evidence="3 4" key="2">
    <citation type="submission" date="2020-03" db="EMBL/GenBank/DDBJ databases">
        <title>Kangsaoukella pontilimi gen. nov., sp. nov., a new member of the family Rhodobacteraceae isolated from a tidal mudflat.</title>
        <authorList>
            <person name="Kim I.S."/>
        </authorList>
    </citation>
    <scope>NUCLEOTIDE SEQUENCE [LARGE SCALE GENOMIC DNA]</scope>
    <source>
        <strain evidence="3 4">GH1-50</strain>
    </source>
</reference>
<organism evidence="3 4">
    <name type="scientific">Kangsaoukella pontilimi</name>
    <dbReference type="NCBI Taxonomy" id="2691042"/>
    <lineage>
        <taxon>Bacteria</taxon>
        <taxon>Pseudomonadati</taxon>
        <taxon>Pseudomonadota</taxon>
        <taxon>Alphaproteobacteria</taxon>
        <taxon>Rhodobacterales</taxon>
        <taxon>Paracoccaceae</taxon>
        <taxon>Kangsaoukella</taxon>
    </lineage>
</organism>
<evidence type="ECO:0000256" key="2">
    <source>
        <dbReference type="SAM" id="SignalP"/>
    </source>
</evidence>
<dbReference type="RefSeq" id="WP_160765652.1">
    <property type="nucleotide sequence ID" value="NZ_WUPT01000005.1"/>
</dbReference>
<protein>
    <recommendedName>
        <fullName evidence="5">Lipoprotein</fullName>
    </recommendedName>
</protein>
<feature type="signal peptide" evidence="2">
    <location>
        <begin position="1"/>
        <end position="21"/>
    </location>
</feature>
<sequence>MKRPIYTIACLGAAFALSGCGFPYFTETAEETVTAAPAPARTAAPAQVARTTTAAVEAPEEDEATGGPVPFFGRHVPLGIDRSSDGNGGGGGSFSGGDEGGGWG</sequence>
<proteinExistence type="predicted"/>
<evidence type="ECO:0008006" key="5">
    <source>
        <dbReference type="Google" id="ProtNLM"/>
    </source>
</evidence>
<evidence type="ECO:0000256" key="1">
    <source>
        <dbReference type="SAM" id="MobiDB-lite"/>
    </source>
</evidence>